<accession>A0ACB8UEK0</accession>
<evidence type="ECO:0000313" key="1">
    <source>
        <dbReference type="EMBL" id="KAI0092691.1"/>
    </source>
</evidence>
<keyword evidence="2" id="KW-1185">Reference proteome</keyword>
<keyword evidence="1" id="KW-0378">Hydrolase</keyword>
<protein>
    <submittedName>
        <fullName evidence="1">Glycoside hydrolase family 79 protein</fullName>
    </submittedName>
</protein>
<name>A0ACB8UEK0_9APHY</name>
<evidence type="ECO:0000313" key="2">
    <source>
        <dbReference type="Proteomes" id="UP001055072"/>
    </source>
</evidence>
<sequence length="551" mass="59537">MFKHVAVSQLVALLVASSVCAQNTSIPIVVPDDAKPLPQNLLGFSIEQDRWPDWAGTHARNNFTHDALANYAHLTGKPPHIRVGANTEDHTIWSPTVTIESADFPPPNTITPYPEATRVVVGDEYYALSRFLPAGKYPVGTHMTWGINLGLDNATNAMNMANSILRAFSSAAVQAAGVVLDLLEIGNEPDLYKNNGLRPSNWTVQQYVADWINISTPVAQAIESQPLEAGPVAIQAASFAGQGFTPRQIFSLGILNSVPGKLVTTISQHRYSAAFCSGGDFPLTSFMSKANVRGNLTVFRDDIEATLMQGLPYILGETGSIACHGAPGVSNTAGAALWVIDYTLQAATQDISEVLFHEGVGFKYNFIQPVTLNRSTIDGSPLTPPEQPHIQPSYYAGLFINTFIGSSGNTQISELTVWDDNVSGYAAYEHGKLVRAAFVNLDAWLVSSVGLRPSVHVNPILYWSQDGSTTNTTGGSVNANAAEAAWKHEKVNAKRIIINHADDVQNLTWAGQSWEKTGDVRPTGRLVVEKVDLAKGFDLRSTEAILLEFTP</sequence>
<organism evidence="1 2">
    <name type="scientific">Irpex rosettiformis</name>
    <dbReference type="NCBI Taxonomy" id="378272"/>
    <lineage>
        <taxon>Eukaryota</taxon>
        <taxon>Fungi</taxon>
        <taxon>Dikarya</taxon>
        <taxon>Basidiomycota</taxon>
        <taxon>Agaricomycotina</taxon>
        <taxon>Agaricomycetes</taxon>
        <taxon>Polyporales</taxon>
        <taxon>Irpicaceae</taxon>
        <taxon>Irpex</taxon>
    </lineage>
</organism>
<proteinExistence type="predicted"/>
<comment type="caution">
    <text evidence="1">The sequence shown here is derived from an EMBL/GenBank/DDBJ whole genome shotgun (WGS) entry which is preliminary data.</text>
</comment>
<dbReference type="Proteomes" id="UP001055072">
    <property type="component" value="Unassembled WGS sequence"/>
</dbReference>
<dbReference type="EMBL" id="MU274903">
    <property type="protein sequence ID" value="KAI0092691.1"/>
    <property type="molecule type" value="Genomic_DNA"/>
</dbReference>
<reference evidence="1" key="1">
    <citation type="journal article" date="2021" name="Environ. Microbiol.">
        <title>Gene family expansions and transcriptome signatures uncover fungal adaptations to wood decay.</title>
        <authorList>
            <person name="Hage H."/>
            <person name="Miyauchi S."/>
            <person name="Viragh M."/>
            <person name="Drula E."/>
            <person name="Min B."/>
            <person name="Chaduli D."/>
            <person name="Navarro D."/>
            <person name="Favel A."/>
            <person name="Norest M."/>
            <person name="Lesage-Meessen L."/>
            <person name="Balint B."/>
            <person name="Merenyi Z."/>
            <person name="de Eugenio L."/>
            <person name="Morin E."/>
            <person name="Martinez A.T."/>
            <person name="Baldrian P."/>
            <person name="Stursova M."/>
            <person name="Martinez M.J."/>
            <person name="Novotny C."/>
            <person name="Magnuson J.K."/>
            <person name="Spatafora J.W."/>
            <person name="Maurice S."/>
            <person name="Pangilinan J."/>
            <person name="Andreopoulos W."/>
            <person name="LaButti K."/>
            <person name="Hundley H."/>
            <person name="Na H."/>
            <person name="Kuo A."/>
            <person name="Barry K."/>
            <person name="Lipzen A."/>
            <person name="Henrissat B."/>
            <person name="Riley R."/>
            <person name="Ahrendt S."/>
            <person name="Nagy L.G."/>
            <person name="Grigoriev I.V."/>
            <person name="Martin F."/>
            <person name="Rosso M.N."/>
        </authorList>
    </citation>
    <scope>NUCLEOTIDE SEQUENCE</scope>
    <source>
        <strain evidence="1">CBS 384.51</strain>
    </source>
</reference>
<gene>
    <name evidence="1" type="ORF">BDY19DRAFT_1024445</name>
</gene>